<dbReference type="GO" id="GO:0051536">
    <property type="term" value="F:iron-sulfur cluster binding"/>
    <property type="evidence" value="ECO:0007669"/>
    <property type="project" value="InterPro"/>
</dbReference>
<dbReference type="AlphaFoldDB" id="A0A1G5CTG6"/>
<dbReference type="Pfam" id="PF07992">
    <property type="entry name" value="Pyr_redox_2"/>
    <property type="match status" value="1"/>
</dbReference>
<keyword evidence="4" id="KW-1185">Reference proteome</keyword>
<evidence type="ECO:0000259" key="1">
    <source>
        <dbReference type="Pfam" id="PF07992"/>
    </source>
</evidence>
<dbReference type="InterPro" id="IPR023753">
    <property type="entry name" value="FAD/NAD-binding_dom"/>
</dbReference>
<reference evidence="3 4" key="1">
    <citation type="submission" date="2016-10" db="EMBL/GenBank/DDBJ databases">
        <authorList>
            <person name="de Groot N.N."/>
        </authorList>
    </citation>
    <scope>NUCLEOTIDE SEQUENCE [LARGE SCALE GENOMIC DNA]</scope>
    <source>
        <strain evidence="3 4">AA1</strain>
    </source>
</reference>
<dbReference type="Gene3D" id="1.10.1060.10">
    <property type="entry name" value="Alpha-helical ferredoxin"/>
    <property type="match status" value="1"/>
</dbReference>
<sequence length="447" mass="48824">MPLGTAVSRIASRFHLPRTATKYLSPRRHPNREESALGTHVIEEANQCLVCKKPRCTAGCPVSTPIRDMIELFRKGEMMEAGRLLFENNPLSVVCSLICPHEKFCEGHCVLSAKKKPVAISTIEQYISSYYLTRHDMAPREAKEERVAVIGSGPAGLTVAIIMALKGYKVTIFESAERTGGILRYGIPEYRLPKKVLDSLDDLLERLAVKVRPNTLIGPVITIDDLKRDGYKSIFIGTGVWKPRPLRIQGESLGHVHYAINYLKNPDVYRLGRRVAIIGAGNVAMDVARTALRKGAQEVTVVYRRSEAEMPATPFEYDYAKVEGVEFAFQTNPVAITDEGLVVESTVRSEDAEGKATYTPDPATRTLFPADAVMIAASQTPQANIVATATGIEVARGGLVITDDCGRTTMEGVFASGDVVTGAKTVVEAVAFSKRAVAAMETYMDSK</sequence>
<dbReference type="SUPFAM" id="SSF51971">
    <property type="entry name" value="Nucleotide-binding domain"/>
    <property type="match status" value="1"/>
</dbReference>
<name>A0A1G5CTG6_9BACT</name>
<feature type="domain" description="Dihydroprymidine dehydrogenase" evidence="2">
    <location>
        <begin position="39"/>
        <end position="132"/>
    </location>
</feature>
<dbReference type="InterPro" id="IPR009051">
    <property type="entry name" value="Helical_ferredxn"/>
</dbReference>
<dbReference type="Gene3D" id="3.50.50.60">
    <property type="entry name" value="FAD/NAD(P)-binding domain"/>
    <property type="match status" value="2"/>
</dbReference>
<dbReference type="PANTHER" id="PTHR42783:SF3">
    <property type="entry name" value="GLUTAMATE SYNTHASE [NADPH] SMALL CHAIN-RELATED"/>
    <property type="match status" value="1"/>
</dbReference>
<evidence type="ECO:0000259" key="2">
    <source>
        <dbReference type="Pfam" id="PF14691"/>
    </source>
</evidence>
<dbReference type="PANTHER" id="PTHR42783">
    <property type="entry name" value="GLUTAMATE SYNTHASE [NADPH] SMALL CHAIN"/>
    <property type="match status" value="1"/>
</dbReference>
<dbReference type="PRINTS" id="PR00469">
    <property type="entry name" value="PNDRDTASEII"/>
</dbReference>
<gene>
    <name evidence="3" type="ORF">SAMN05216233_103209</name>
</gene>
<dbReference type="Pfam" id="PF14691">
    <property type="entry name" value="Fer4_20"/>
    <property type="match status" value="1"/>
</dbReference>
<dbReference type="STRING" id="419481.SAMN05216233_103209"/>
<proteinExistence type="predicted"/>
<dbReference type="EMBL" id="FMUX01000003">
    <property type="protein sequence ID" value="SCY05859.1"/>
    <property type="molecule type" value="Genomic_DNA"/>
</dbReference>
<organism evidence="3 4">
    <name type="scientific">Desulfoluna spongiiphila</name>
    <dbReference type="NCBI Taxonomy" id="419481"/>
    <lineage>
        <taxon>Bacteria</taxon>
        <taxon>Pseudomonadati</taxon>
        <taxon>Thermodesulfobacteriota</taxon>
        <taxon>Desulfobacteria</taxon>
        <taxon>Desulfobacterales</taxon>
        <taxon>Desulfolunaceae</taxon>
        <taxon>Desulfoluna</taxon>
    </lineage>
</organism>
<evidence type="ECO:0000313" key="4">
    <source>
        <dbReference type="Proteomes" id="UP000198870"/>
    </source>
</evidence>
<protein>
    <submittedName>
        <fullName evidence="3">Glutamate synthase (NADPH/NADH) small chain</fullName>
    </submittedName>
</protein>
<dbReference type="InterPro" id="IPR036188">
    <property type="entry name" value="FAD/NAD-bd_sf"/>
</dbReference>
<dbReference type="SUPFAM" id="SSF46548">
    <property type="entry name" value="alpha-helical ferredoxin"/>
    <property type="match status" value="1"/>
</dbReference>
<dbReference type="Proteomes" id="UP000198870">
    <property type="component" value="Unassembled WGS sequence"/>
</dbReference>
<dbReference type="PRINTS" id="PR00368">
    <property type="entry name" value="FADPNR"/>
</dbReference>
<evidence type="ECO:0000313" key="3">
    <source>
        <dbReference type="EMBL" id="SCY05859.1"/>
    </source>
</evidence>
<dbReference type="InterPro" id="IPR028261">
    <property type="entry name" value="DPD_II"/>
</dbReference>
<feature type="domain" description="FAD/NAD(P)-binding" evidence="1">
    <location>
        <begin position="146"/>
        <end position="430"/>
    </location>
</feature>
<accession>A0A1G5CTG6</accession>
<dbReference type="GO" id="GO:0016491">
    <property type="term" value="F:oxidoreductase activity"/>
    <property type="evidence" value="ECO:0007669"/>
    <property type="project" value="InterPro"/>
</dbReference>